<proteinExistence type="predicted"/>
<sequence length="770" mass="81765">MVLRRLKPVSLALSILLLLSAAPGIFTGRAYAAAYTAVVSPSDQRQTVEGWGTSLSWWANMVGGWPSTTRGTIADLLFTTTSGIGLNVARYNISGGDNPSHTHLRPDAAVPGYMTSAGVYDWTRDANQRTMLSLAMARGANHVEAVNYSPPYFMTISGDSAGNNPGYIDNLASSNYGAFVDYLTEVVKHFRDSWGVNFEYLDPLNEPDGSWTAGGPQEGAHFDAASQEAIIQQTYNSLNTKGLLSTTKVTASDFQSVDTAVSQWNGFSSTTKNDVAKINFHTYGGSNRSGIQVAAATSGKKLWMSEYGTGGSAGHTHTDVQPGLALASMIMKDMKESGASVWAVWDALESESEDVGGNTSWGLIHADYANQTYNVTKQYYAMGNFSKYIREGYKIVGVNDANSLAAWDPASQKLVVVTLNNSSTSNSVTYDLSGFTTVGTPASAYRTSNTESLASVTAPTMSGKQFTATANANSITTYVISGVTYAPTQQTINDTASAFTYNGTWNYYNGQTGAYNNDVHYSNTTNSYFQVNFTGTNIVLSGPKSSDSGIMAVSVDGGTATNVDLYSASRVDNIPLWTSSTLASGAHTLKVTVTGTKNASSSNTFVSADSVTVSTAGVNLATNPGFEANGSSSQTITSWSTWPGTAGTDADADYVETSAQVVPHTGNLKLVHWKASAYQVYTYQVVTGLPSGLYTLKAWVQSSGGQSTAWMVAKNYGGSQLTANIGAASTWTQISIPNINVTNGTAEIAFYSIANANNWLAADDVEFYKQ</sequence>
<evidence type="ECO:0000313" key="4">
    <source>
        <dbReference type="Proteomes" id="UP000256304"/>
    </source>
</evidence>
<dbReference type="InterPro" id="IPR039514">
    <property type="entry name" value="6GAL-like"/>
</dbReference>
<dbReference type="OrthoDB" id="9806701at2"/>
<gene>
    <name evidence="3" type="ORF">A8990_10935</name>
</gene>
<name>A0A3D9SDB3_9BACL</name>
<protein>
    <submittedName>
        <fullName evidence="3">O-glycosyl hydrolase</fullName>
    </submittedName>
</protein>
<dbReference type="RefSeq" id="WP_116188846.1">
    <property type="nucleotide sequence ID" value="NZ_QTTN01000009.1"/>
</dbReference>
<organism evidence="3 4">
    <name type="scientific">Paenibacillus taihuensis</name>
    <dbReference type="NCBI Taxonomy" id="1156355"/>
    <lineage>
        <taxon>Bacteria</taxon>
        <taxon>Bacillati</taxon>
        <taxon>Bacillota</taxon>
        <taxon>Bacilli</taxon>
        <taxon>Bacillales</taxon>
        <taxon>Paenibacillaceae</taxon>
        <taxon>Paenibacillus</taxon>
    </lineage>
</organism>
<comment type="caution">
    <text evidence="3">The sequence shown here is derived from an EMBL/GenBank/DDBJ whole genome shotgun (WGS) entry which is preliminary data.</text>
</comment>
<evidence type="ECO:0000313" key="3">
    <source>
        <dbReference type="EMBL" id="REE87390.1"/>
    </source>
</evidence>
<feature type="signal peptide" evidence="1">
    <location>
        <begin position="1"/>
        <end position="32"/>
    </location>
</feature>
<feature type="chain" id="PRO_5017716170" evidence="1">
    <location>
        <begin position="33"/>
        <end position="770"/>
    </location>
</feature>
<dbReference type="InterPro" id="IPR017853">
    <property type="entry name" value="GH"/>
</dbReference>
<dbReference type="EMBL" id="QTTN01000009">
    <property type="protein sequence ID" value="REE87390.1"/>
    <property type="molecule type" value="Genomic_DNA"/>
</dbReference>
<keyword evidence="3" id="KW-0378">Hydrolase</keyword>
<dbReference type="Pfam" id="PF14587">
    <property type="entry name" value="Glyco_hydr_30_2"/>
    <property type="match status" value="1"/>
</dbReference>
<dbReference type="InterPro" id="IPR039743">
    <property type="entry name" value="6GAL/EXGAL"/>
</dbReference>
<reference evidence="3 4" key="1">
    <citation type="submission" date="2018-08" db="EMBL/GenBank/DDBJ databases">
        <title>Genomic Encyclopedia of Type Strains, Phase III (KMG-III): the genomes of soil and plant-associated and newly described type strains.</title>
        <authorList>
            <person name="Whitman W."/>
        </authorList>
    </citation>
    <scope>NUCLEOTIDE SEQUENCE [LARGE SCALE GENOMIC DNA]</scope>
    <source>
        <strain evidence="3 4">CGMCC 1.10966</strain>
    </source>
</reference>
<dbReference type="Proteomes" id="UP000256304">
    <property type="component" value="Unassembled WGS sequence"/>
</dbReference>
<keyword evidence="4" id="KW-1185">Reference proteome</keyword>
<evidence type="ECO:0000259" key="2">
    <source>
        <dbReference type="Pfam" id="PF14587"/>
    </source>
</evidence>
<dbReference type="SUPFAM" id="SSF51445">
    <property type="entry name" value="(Trans)glycosidases"/>
    <property type="match status" value="1"/>
</dbReference>
<evidence type="ECO:0000256" key="1">
    <source>
        <dbReference type="SAM" id="SignalP"/>
    </source>
</evidence>
<accession>A0A3D9SDB3</accession>
<dbReference type="GO" id="GO:0004553">
    <property type="term" value="F:hydrolase activity, hydrolyzing O-glycosyl compounds"/>
    <property type="evidence" value="ECO:0007669"/>
    <property type="project" value="InterPro"/>
</dbReference>
<dbReference type="AlphaFoldDB" id="A0A3D9SDB3"/>
<dbReference type="PANTHER" id="PTHR42767:SF1">
    <property type="entry name" value="ENDO-BETA-1,6-GALACTANASE-LIKE DOMAIN-CONTAINING PROTEIN"/>
    <property type="match status" value="1"/>
</dbReference>
<dbReference type="Gene3D" id="2.60.120.260">
    <property type="entry name" value="Galactose-binding domain-like"/>
    <property type="match status" value="2"/>
</dbReference>
<keyword evidence="1" id="KW-0732">Signal</keyword>
<dbReference type="PANTHER" id="PTHR42767">
    <property type="entry name" value="ENDO-BETA-1,6-GALACTANASE"/>
    <property type="match status" value="1"/>
</dbReference>
<feature type="domain" description="Endo-beta-1,6-galactanase-like" evidence="2">
    <location>
        <begin position="37"/>
        <end position="255"/>
    </location>
</feature>
<dbReference type="Gene3D" id="3.20.20.80">
    <property type="entry name" value="Glycosidases"/>
    <property type="match status" value="1"/>
</dbReference>